<dbReference type="Pfam" id="PF22128">
    <property type="entry name" value="Alp7A_like_C"/>
    <property type="match status" value="1"/>
</dbReference>
<dbReference type="EMBL" id="FWFD01000018">
    <property type="protein sequence ID" value="SLM87035.1"/>
    <property type="molecule type" value="Genomic_DNA"/>
</dbReference>
<name>A0A1X6WRX7_9ENTE</name>
<dbReference type="CDD" id="cd24021">
    <property type="entry name" value="ASKHA_NBD_ParM_Psk41-like"/>
    <property type="match status" value="1"/>
</dbReference>
<dbReference type="InterPro" id="IPR040607">
    <property type="entry name" value="ALP_N"/>
</dbReference>
<dbReference type="Gene3D" id="3.30.420.40">
    <property type="match status" value="1"/>
</dbReference>
<dbReference type="OrthoDB" id="2304187at2"/>
<dbReference type="Pfam" id="PF17989">
    <property type="entry name" value="ALP_N"/>
    <property type="match status" value="1"/>
</dbReference>
<dbReference type="RefSeq" id="WP_086952657.1">
    <property type="nucleotide sequence ID" value="NZ_FWFD01000018.1"/>
</dbReference>
<feature type="domain" description="Actin-like protein N-terminal" evidence="1">
    <location>
        <begin position="7"/>
        <end position="172"/>
    </location>
</feature>
<dbReference type="InterPro" id="IPR043129">
    <property type="entry name" value="ATPase_NBD"/>
</dbReference>
<evidence type="ECO:0000259" key="1">
    <source>
        <dbReference type="Pfam" id="PF17989"/>
    </source>
</evidence>
<keyword evidence="4" id="KW-1185">Reference proteome</keyword>
<accession>A0A1X6WRX7</accession>
<evidence type="ECO:0000259" key="2">
    <source>
        <dbReference type="Pfam" id="PF22128"/>
    </source>
</evidence>
<organism evidence="3 4">
    <name type="scientific">Vagococcus fluvialis bH819</name>
    <dbReference type="NCBI Taxonomy" id="1255619"/>
    <lineage>
        <taxon>Bacteria</taxon>
        <taxon>Bacillati</taxon>
        <taxon>Bacillota</taxon>
        <taxon>Bacilli</taxon>
        <taxon>Lactobacillales</taxon>
        <taxon>Enterococcaceae</taxon>
        <taxon>Vagococcus</taxon>
    </lineage>
</organism>
<feature type="domain" description="Alp7A-like C-terminal" evidence="2">
    <location>
        <begin position="195"/>
        <end position="332"/>
    </location>
</feature>
<gene>
    <name evidence="3" type="ORF">FM121_13135</name>
</gene>
<sequence>MTKNIFAIDLGNKSAKIIRNGGKAVSIPSRYIDTLFVDGSGRLDFGADSFNKNESVKKYKMIHSSSSYYFGEGIHSLGKDGHIEQSLAFGKQRYESQIFKDMLSFCICELASEFLEDIVKAELVIGFPSEDFSKENFRIIEEYAKRQHSVEINGKTVNVEITKIYAIPQPVGTYYDTILNDDLTFKNEELSKQKVAVIDIGGLTKLFDIVTNFKMETGERQQKDTGMWTLYNMIQEFLDVDSSIKPNIFEIENCVTAGIKSGGKEFIYSPNSYSGSKNTVNLTNDLVKCIDLYTKHTVNEIKTSFPHLSSIDCLIFTGGGSRVINKDIVSSSFNNMKILYSEGGQFSNVKGYLKHGLTQ</sequence>
<dbReference type="Proteomes" id="UP000195918">
    <property type="component" value="Unassembled WGS sequence"/>
</dbReference>
<dbReference type="AlphaFoldDB" id="A0A1X6WRX7"/>
<evidence type="ECO:0000313" key="4">
    <source>
        <dbReference type="Proteomes" id="UP000195918"/>
    </source>
</evidence>
<protein>
    <submittedName>
        <fullName evidence="3">Phage protein</fullName>
    </submittedName>
</protein>
<evidence type="ECO:0000313" key="3">
    <source>
        <dbReference type="EMBL" id="SLM87035.1"/>
    </source>
</evidence>
<dbReference type="SUPFAM" id="SSF53067">
    <property type="entry name" value="Actin-like ATPase domain"/>
    <property type="match status" value="2"/>
</dbReference>
<dbReference type="InterPro" id="IPR054368">
    <property type="entry name" value="Alp7A-like_C"/>
</dbReference>
<reference evidence="4" key="1">
    <citation type="submission" date="2017-02" db="EMBL/GenBank/DDBJ databases">
        <authorList>
            <person name="Dridi B."/>
        </authorList>
    </citation>
    <scope>NUCLEOTIDE SEQUENCE [LARGE SCALE GENOMIC DNA]</scope>
    <source>
        <strain evidence="4">bH819</strain>
    </source>
</reference>
<proteinExistence type="predicted"/>